<keyword evidence="13" id="KW-0234">DNA repair</keyword>
<dbReference type="GO" id="GO:0043916">
    <property type="term" value="F:DNA-7-methylguanine glycosylase activity"/>
    <property type="evidence" value="ECO:0007669"/>
    <property type="project" value="TreeGrafter"/>
</dbReference>
<reference evidence="15 16" key="1">
    <citation type="submission" date="2016-11" db="EMBL/GenBank/DDBJ databases">
        <authorList>
            <consortium name="Pathogen Informatics"/>
        </authorList>
    </citation>
    <scope>NUCLEOTIDE SEQUENCE [LARGE SCALE GENOMIC DNA]</scope>
    <source>
        <strain evidence="15 16">911</strain>
    </source>
</reference>
<gene>
    <name evidence="15" type="primary">alkA</name>
    <name evidence="15" type="ORF">SAMEA2259716_04048</name>
</gene>
<dbReference type="InterPro" id="IPR035451">
    <property type="entry name" value="Ada-like_dom_sf"/>
</dbReference>
<dbReference type="GO" id="GO:0003700">
    <property type="term" value="F:DNA-binding transcription factor activity"/>
    <property type="evidence" value="ECO:0007669"/>
    <property type="project" value="InterPro"/>
</dbReference>
<evidence type="ECO:0000256" key="13">
    <source>
        <dbReference type="ARBA" id="ARBA00023204"/>
    </source>
</evidence>
<evidence type="ECO:0000313" key="16">
    <source>
        <dbReference type="Proteomes" id="UP000190074"/>
    </source>
</evidence>
<keyword evidence="9" id="KW-0805">Transcription regulation</keyword>
<dbReference type="GO" id="GO:0032131">
    <property type="term" value="F:alkylated DNA binding"/>
    <property type="evidence" value="ECO:0007669"/>
    <property type="project" value="TreeGrafter"/>
</dbReference>
<dbReference type="SUPFAM" id="SSF55945">
    <property type="entry name" value="TATA-box binding protein-like"/>
    <property type="match status" value="1"/>
</dbReference>
<keyword evidence="12" id="KW-0804">Transcription</keyword>
<feature type="domain" description="HTH araC/xylS-type" evidence="14">
    <location>
        <begin position="140"/>
        <end position="238"/>
    </location>
</feature>
<evidence type="ECO:0000256" key="12">
    <source>
        <dbReference type="ARBA" id="ARBA00023163"/>
    </source>
</evidence>
<proteinExistence type="predicted"/>
<dbReference type="EC" id="3.2.2.21" evidence="3"/>
<dbReference type="SMART" id="SM01009">
    <property type="entry name" value="AlkA_N"/>
    <property type="match status" value="1"/>
</dbReference>
<dbReference type="InterPro" id="IPR010316">
    <property type="entry name" value="AlkA_N"/>
</dbReference>
<dbReference type="InterPro" id="IPR004026">
    <property type="entry name" value="Ada_DNA_repair_Zn-bd"/>
</dbReference>
<evidence type="ECO:0000259" key="14">
    <source>
        <dbReference type="PROSITE" id="PS01124"/>
    </source>
</evidence>
<protein>
    <recommendedName>
        <fullName evidence="3">DNA-3-methyladenine glycosylase II</fullName>
        <ecNumber evidence="3">3.2.2.21</ecNumber>
    </recommendedName>
</protein>
<dbReference type="EMBL" id="FVGW01000008">
    <property type="protein sequence ID" value="SKM44115.1"/>
    <property type="molecule type" value="Genomic_DNA"/>
</dbReference>
<dbReference type="SUPFAM" id="SSF48150">
    <property type="entry name" value="DNA-glycosylase"/>
    <property type="match status" value="1"/>
</dbReference>
<keyword evidence="15" id="KW-0378">Hydrolase</keyword>
<keyword evidence="15" id="KW-0326">Glycosidase</keyword>
<dbReference type="GO" id="GO:0032259">
    <property type="term" value="P:methylation"/>
    <property type="evidence" value="ECO:0007669"/>
    <property type="project" value="UniProtKB-KW"/>
</dbReference>
<dbReference type="SUPFAM" id="SSF46689">
    <property type="entry name" value="Homeodomain-like"/>
    <property type="match status" value="1"/>
</dbReference>
<comment type="cofactor">
    <cofactor evidence="2">
        <name>Zn(2+)</name>
        <dbReference type="ChEBI" id="CHEBI:29105"/>
    </cofactor>
</comment>
<keyword evidence="5" id="KW-0808">Transferase</keyword>
<dbReference type="InterPro" id="IPR011257">
    <property type="entry name" value="DNA_glycosylase"/>
</dbReference>
<dbReference type="GO" id="GO:0008725">
    <property type="term" value="F:DNA-3-methyladenine glycosylase activity"/>
    <property type="evidence" value="ECO:0007669"/>
    <property type="project" value="TreeGrafter"/>
</dbReference>
<evidence type="ECO:0000256" key="10">
    <source>
        <dbReference type="ARBA" id="ARBA00023125"/>
    </source>
</evidence>
<dbReference type="Proteomes" id="UP000190074">
    <property type="component" value="Unassembled WGS sequence"/>
</dbReference>
<keyword evidence="8" id="KW-0862">Zinc</keyword>
<dbReference type="Gene3D" id="3.30.310.20">
    <property type="entry name" value="DNA-3-methyladenine glycosylase AlkA, N-terminal domain"/>
    <property type="match status" value="1"/>
</dbReference>
<dbReference type="SMART" id="SM00478">
    <property type="entry name" value="ENDO3c"/>
    <property type="match status" value="1"/>
</dbReference>
<name>A0A1T7C671_9MYCO</name>
<keyword evidence="11" id="KW-0010">Activator</keyword>
<dbReference type="AlphaFoldDB" id="A0A1T7C671"/>
<evidence type="ECO:0000256" key="11">
    <source>
        <dbReference type="ARBA" id="ARBA00023159"/>
    </source>
</evidence>
<evidence type="ECO:0000256" key="2">
    <source>
        <dbReference type="ARBA" id="ARBA00001947"/>
    </source>
</evidence>
<dbReference type="Pfam" id="PF12833">
    <property type="entry name" value="HTH_18"/>
    <property type="match status" value="1"/>
</dbReference>
<dbReference type="FunFam" id="3.40.10.10:FF:000001">
    <property type="entry name" value="DNA-3-methyladenine glycosylase 2"/>
    <property type="match status" value="1"/>
</dbReference>
<keyword evidence="7" id="KW-0227">DNA damage</keyword>
<dbReference type="InterPro" id="IPR018060">
    <property type="entry name" value="HTH_AraC"/>
</dbReference>
<dbReference type="InterPro" id="IPR037046">
    <property type="entry name" value="AlkA_N_sf"/>
</dbReference>
<evidence type="ECO:0000256" key="7">
    <source>
        <dbReference type="ARBA" id="ARBA00022763"/>
    </source>
</evidence>
<dbReference type="PANTHER" id="PTHR43003:SF13">
    <property type="entry name" value="DNA-3-METHYLADENINE GLYCOSYLASE 2"/>
    <property type="match status" value="1"/>
</dbReference>
<dbReference type="GO" id="GO:0008168">
    <property type="term" value="F:methyltransferase activity"/>
    <property type="evidence" value="ECO:0007669"/>
    <property type="project" value="UniProtKB-KW"/>
</dbReference>
<dbReference type="InterPro" id="IPR018062">
    <property type="entry name" value="HTH_AraC-typ_CS"/>
</dbReference>
<evidence type="ECO:0000256" key="4">
    <source>
        <dbReference type="ARBA" id="ARBA00022603"/>
    </source>
</evidence>
<dbReference type="PROSITE" id="PS01124">
    <property type="entry name" value="HTH_ARAC_FAMILY_2"/>
    <property type="match status" value="1"/>
</dbReference>
<dbReference type="GO" id="GO:0006285">
    <property type="term" value="P:base-excision repair, AP site formation"/>
    <property type="evidence" value="ECO:0007669"/>
    <property type="project" value="TreeGrafter"/>
</dbReference>
<evidence type="ECO:0000256" key="5">
    <source>
        <dbReference type="ARBA" id="ARBA00022679"/>
    </source>
</evidence>
<dbReference type="GO" id="GO:0032993">
    <property type="term" value="C:protein-DNA complex"/>
    <property type="evidence" value="ECO:0007669"/>
    <property type="project" value="TreeGrafter"/>
</dbReference>
<dbReference type="Pfam" id="PF02805">
    <property type="entry name" value="Ada_Zn_binding"/>
    <property type="match status" value="1"/>
</dbReference>
<dbReference type="PANTHER" id="PTHR43003">
    <property type="entry name" value="DNA-3-METHYLADENINE GLYCOSYLASE"/>
    <property type="match status" value="1"/>
</dbReference>
<dbReference type="Gene3D" id="1.10.10.60">
    <property type="entry name" value="Homeodomain-like"/>
    <property type="match status" value="1"/>
</dbReference>
<evidence type="ECO:0000256" key="8">
    <source>
        <dbReference type="ARBA" id="ARBA00022833"/>
    </source>
</evidence>
<evidence type="ECO:0000256" key="9">
    <source>
        <dbReference type="ARBA" id="ARBA00023015"/>
    </source>
</evidence>
<evidence type="ECO:0000313" key="15">
    <source>
        <dbReference type="EMBL" id="SKM44115.1"/>
    </source>
</evidence>
<dbReference type="GO" id="GO:0043565">
    <property type="term" value="F:sequence-specific DNA binding"/>
    <property type="evidence" value="ECO:0007669"/>
    <property type="project" value="InterPro"/>
</dbReference>
<dbReference type="GO" id="GO:0008270">
    <property type="term" value="F:zinc ion binding"/>
    <property type="evidence" value="ECO:0007669"/>
    <property type="project" value="InterPro"/>
</dbReference>
<evidence type="ECO:0000256" key="1">
    <source>
        <dbReference type="ARBA" id="ARBA00000086"/>
    </source>
</evidence>
<dbReference type="InterPro" id="IPR051912">
    <property type="entry name" value="Alkylbase_DNA_Glycosylase/TA"/>
</dbReference>
<dbReference type="GO" id="GO:0006307">
    <property type="term" value="P:DNA alkylation repair"/>
    <property type="evidence" value="ECO:0007669"/>
    <property type="project" value="TreeGrafter"/>
</dbReference>
<evidence type="ECO:0000256" key="6">
    <source>
        <dbReference type="ARBA" id="ARBA00022723"/>
    </source>
</evidence>
<dbReference type="SMART" id="SM00342">
    <property type="entry name" value="HTH_ARAC"/>
    <property type="match status" value="1"/>
</dbReference>
<dbReference type="Gene3D" id="1.10.340.30">
    <property type="entry name" value="Hypothetical protein, domain 2"/>
    <property type="match status" value="1"/>
</dbReference>
<keyword evidence="10" id="KW-0238">DNA-binding</keyword>
<comment type="catalytic activity">
    <reaction evidence="1">
        <text>Hydrolysis of alkylated DNA, releasing 3-methyladenine, 3-methylguanine, 7-methylguanine and 7-methyladenine.</text>
        <dbReference type="EC" id="3.2.2.21"/>
    </reaction>
</comment>
<dbReference type="Gene3D" id="1.10.1670.10">
    <property type="entry name" value="Helix-hairpin-Helix base-excision DNA repair enzymes (C-terminal)"/>
    <property type="match status" value="1"/>
</dbReference>
<dbReference type="InterPro" id="IPR009057">
    <property type="entry name" value="Homeodomain-like_sf"/>
</dbReference>
<dbReference type="InterPro" id="IPR003265">
    <property type="entry name" value="HhH-GPD_domain"/>
</dbReference>
<dbReference type="PROSITE" id="PS00041">
    <property type="entry name" value="HTH_ARAC_FAMILY_1"/>
    <property type="match status" value="1"/>
</dbReference>
<organism evidence="15 16">
    <name type="scientific">Mycobacteroides abscessus subsp. massiliense</name>
    <dbReference type="NCBI Taxonomy" id="1962118"/>
    <lineage>
        <taxon>Bacteria</taxon>
        <taxon>Bacillati</taxon>
        <taxon>Actinomycetota</taxon>
        <taxon>Actinomycetes</taxon>
        <taxon>Mycobacteriales</taxon>
        <taxon>Mycobacteriaceae</taxon>
        <taxon>Mycobacteroides</taxon>
        <taxon>Mycobacteroides abscessus</taxon>
    </lineage>
</organism>
<dbReference type="GO" id="GO:0005737">
    <property type="term" value="C:cytoplasm"/>
    <property type="evidence" value="ECO:0007669"/>
    <property type="project" value="TreeGrafter"/>
</dbReference>
<accession>A0A1T7C671</accession>
<dbReference type="SUPFAM" id="SSF57884">
    <property type="entry name" value="Ada DNA repair protein, N-terminal domain (N-Ada 10)"/>
    <property type="match status" value="1"/>
</dbReference>
<dbReference type="Pfam" id="PF06029">
    <property type="entry name" value="AlkA_N"/>
    <property type="match status" value="1"/>
</dbReference>
<sequence length="546" mass="58331">MRSLPGAVVATASSMTITVLVWRRYAQIPAAAQPDDNVRFPLAPTPGAGHAQVMELDAEACYRAVQSRDTRFDGQFFTAVHTTGIYCRPSCPAITPKRQNVSFHPTAASAQAAGYRACRRCLPDAAPGSPLWNIKSDLAVRAMRLIGDGLVERDGVDGLSRALGYSSRQLNRVLLAELGASPLALARANRATTARVLIQRTDLPMSDIAFAAGFSSIRQFNDTIAAVFATTPSKLRTELPRKECPAPEPIPGAVSLKLPLRQPHNIAWSTWLLEHHCARGVEDFSDGRYTRALRMPHGPVIATLMVSADQVRADLQLTDMRDLAPAVARLRHLLDLDADPSAVDEALLSHPALAPLVTEAPGIRVPGTVDGAELLLRTMIGQQISVAAANTATASLVAALGEEVTDATGRVTHLFPTAETVAAAAQEVMAGPAARIAAIAGAADRLATGKLELHPGMTGTDLRRQLLDIKGIGPWTADYVVMRQLADPDVLLEHDLVLRRGAAAAGVAMATARASSPWRSYVSMHLWRKGIAALPRQLTRKPKGKS</sequence>
<dbReference type="InterPro" id="IPR023170">
    <property type="entry name" value="HhH_base_excis_C"/>
</dbReference>
<dbReference type="Gene3D" id="3.40.10.10">
    <property type="entry name" value="DNA Methylphosphotriester Repair Domain"/>
    <property type="match status" value="1"/>
</dbReference>
<keyword evidence="6" id="KW-0479">Metal-binding</keyword>
<evidence type="ECO:0000256" key="3">
    <source>
        <dbReference type="ARBA" id="ARBA00012000"/>
    </source>
</evidence>
<keyword evidence="4" id="KW-0489">Methyltransferase</keyword>